<proteinExistence type="predicted"/>
<reference evidence="6 7" key="1">
    <citation type="submission" date="2024-02" db="EMBL/GenBank/DDBJ databases">
        <title>FIRST GENOME SEQUENCES OF Leishmania (Viannia) shawi, Leishmania (Viannia) lindenbergi AND Leishmania (Viannia) utingensis.</title>
        <authorList>
            <person name="Resadore F."/>
            <person name="Custodio M.G.F."/>
            <person name="Boite M.C."/>
            <person name="Cupolillo E."/>
            <person name="Ferreira G.E.M."/>
        </authorList>
    </citation>
    <scope>NUCLEOTIDE SEQUENCE [LARGE SCALE GENOMIC DNA]</scope>
    <source>
        <strain evidence="6 7">MHOM/BR/1966/M15733</strain>
    </source>
</reference>
<gene>
    <name evidence="6" type="ORF">Q4I31_005785</name>
</gene>
<dbReference type="EMBL" id="JBAMZK010000031">
    <property type="protein sequence ID" value="KAL0499657.1"/>
    <property type="molecule type" value="Genomic_DNA"/>
</dbReference>
<keyword evidence="7" id="KW-1185">Reference proteome</keyword>
<comment type="caution">
    <text evidence="6">The sequence shown here is derived from an EMBL/GenBank/DDBJ whole genome shotgun (WGS) entry which is preliminary data.</text>
</comment>
<evidence type="ECO:0000256" key="3">
    <source>
        <dbReference type="ARBA" id="ARBA00022777"/>
    </source>
</evidence>
<dbReference type="Gene3D" id="1.10.510.10">
    <property type="entry name" value="Transferase(Phosphotransferase) domain 1"/>
    <property type="match status" value="1"/>
</dbReference>
<dbReference type="PROSITE" id="PS50011">
    <property type="entry name" value="PROTEIN_KINASE_DOM"/>
    <property type="match status" value="1"/>
</dbReference>
<feature type="domain" description="Protein kinase" evidence="5">
    <location>
        <begin position="36"/>
        <end position="289"/>
    </location>
</feature>
<keyword evidence="1" id="KW-0808">Transferase</keyword>
<keyword evidence="3" id="KW-0418">Kinase</keyword>
<dbReference type="SMART" id="SM00220">
    <property type="entry name" value="S_TKc"/>
    <property type="match status" value="1"/>
</dbReference>
<evidence type="ECO:0000313" key="6">
    <source>
        <dbReference type="EMBL" id="KAL0499657.1"/>
    </source>
</evidence>
<dbReference type="PANTHER" id="PTHR11042:SF190">
    <property type="entry name" value="MITOSIS INHIBITOR PROTEIN KINASE MIK1"/>
    <property type="match status" value="1"/>
</dbReference>
<dbReference type="GO" id="GO:0005737">
    <property type="term" value="C:cytoplasm"/>
    <property type="evidence" value="ECO:0007669"/>
    <property type="project" value="TreeGrafter"/>
</dbReference>
<dbReference type="GO" id="GO:0005524">
    <property type="term" value="F:ATP binding"/>
    <property type="evidence" value="ECO:0007669"/>
    <property type="project" value="UniProtKB-KW"/>
</dbReference>
<dbReference type="Gene3D" id="3.30.200.20">
    <property type="entry name" value="Phosphorylase Kinase, domain 1"/>
    <property type="match status" value="1"/>
</dbReference>
<protein>
    <recommendedName>
        <fullName evidence="5">Protein kinase domain-containing protein</fullName>
    </recommendedName>
</protein>
<dbReference type="Pfam" id="PF00069">
    <property type="entry name" value="Pkinase"/>
    <property type="match status" value="1"/>
</dbReference>
<evidence type="ECO:0000256" key="2">
    <source>
        <dbReference type="ARBA" id="ARBA00022741"/>
    </source>
</evidence>
<dbReference type="PANTHER" id="PTHR11042">
    <property type="entry name" value="EUKARYOTIC TRANSLATION INITIATION FACTOR 2-ALPHA KINASE EIF2-ALPHA KINASE -RELATED"/>
    <property type="match status" value="1"/>
</dbReference>
<dbReference type="InterPro" id="IPR011009">
    <property type="entry name" value="Kinase-like_dom_sf"/>
</dbReference>
<dbReference type="AlphaFoldDB" id="A0AAW3A692"/>
<evidence type="ECO:0000256" key="4">
    <source>
        <dbReference type="ARBA" id="ARBA00022840"/>
    </source>
</evidence>
<evidence type="ECO:0000313" key="7">
    <source>
        <dbReference type="Proteomes" id="UP001500131"/>
    </source>
</evidence>
<dbReference type="Proteomes" id="UP001500131">
    <property type="component" value="Unassembled WGS sequence"/>
</dbReference>
<accession>A0AAW3A692</accession>
<sequence length="324" mass="36649">MCLMSAMFSSDVDDVGQTLQSARRSTVSISRLTNEMSEVREMAEGSFGVVKCYRHDFDRLEYAVKQTKRPICGESNLQQQLQEIYALSSFPHRHIVRYFDGWVEDQAVFVRLERLDDCVASLPPPVSEAVLTAMLHQTSMALYELHSHDVVHMDVKPENILRRQLDTDTFIFKLCDFGLTRPLNGKNSVTGEHFLGLNDDDGDRRYMSPELLKNLHDVIGPPADMYALGKSCETMMITAKEDSSAANLRQMEGYSPGFIALIESMLSEDPARRPSAFEVVQATLPESLMSDKRLLELHRRIDDIRSELAKLDEDGDDIPSSLHT</sequence>
<organism evidence="6 7">
    <name type="scientific">Leishmania lindenbergi</name>
    <dbReference type="NCBI Taxonomy" id="651832"/>
    <lineage>
        <taxon>Eukaryota</taxon>
        <taxon>Discoba</taxon>
        <taxon>Euglenozoa</taxon>
        <taxon>Kinetoplastea</taxon>
        <taxon>Metakinetoplastina</taxon>
        <taxon>Trypanosomatida</taxon>
        <taxon>Trypanosomatidae</taxon>
        <taxon>Leishmaniinae</taxon>
        <taxon>Leishmania</taxon>
    </lineage>
</organism>
<dbReference type="GO" id="GO:0004672">
    <property type="term" value="F:protein kinase activity"/>
    <property type="evidence" value="ECO:0007669"/>
    <property type="project" value="InterPro"/>
</dbReference>
<keyword evidence="4" id="KW-0067">ATP-binding</keyword>
<keyword evidence="2" id="KW-0547">Nucleotide-binding</keyword>
<dbReference type="InterPro" id="IPR000719">
    <property type="entry name" value="Prot_kinase_dom"/>
</dbReference>
<dbReference type="SUPFAM" id="SSF56112">
    <property type="entry name" value="Protein kinase-like (PK-like)"/>
    <property type="match status" value="1"/>
</dbReference>
<evidence type="ECO:0000259" key="5">
    <source>
        <dbReference type="PROSITE" id="PS50011"/>
    </source>
</evidence>
<evidence type="ECO:0000256" key="1">
    <source>
        <dbReference type="ARBA" id="ARBA00022679"/>
    </source>
</evidence>
<name>A0AAW3A692_9TRYP</name>
<dbReference type="InterPro" id="IPR050339">
    <property type="entry name" value="CC_SR_Kinase"/>
</dbReference>
<dbReference type="GO" id="GO:0005634">
    <property type="term" value="C:nucleus"/>
    <property type="evidence" value="ECO:0007669"/>
    <property type="project" value="TreeGrafter"/>
</dbReference>